<organism evidence="1 2">
    <name type="scientific">Solanum verrucosum</name>
    <dbReference type="NCBI Taxonomy" id="315347"/>
    <lineage>
        <taxon>Eukaryota</taxon>
        <taxon>Viridiplantae</taxon>
        <taxon>Streptophyta</taxon>
        <taxon>Embryophyta</taxon>
        <taxon>Tracheophyta</taxon>
        <taxon>Spermatophyta</taxon>
        <taxon>Magnoliopsida</taxon>
        <taxon>eudicotyledons</taxon>
        <taxon>Gunneridae</taxon>
        <taxon>Pentapetalae</taxon>
        <taxon>asterids</taxon>
        <taxon>lamiids</taxon>
        <taxon>Solanales</taxon>
        <taxon>Solanaceae</taxon>
        <taxon>Solanoideae</taxon>
        <taxon>Solaneae</taxon>
        <taxon>Solanum</taxon>
    </lineage>
</organism>
<name>A0AAF0TSW8_SOLVR</name>
<evidence type="ECO:0000313" key="1">
    <source>
        <dbReference type="EMBL" id="WMV24608.1"/>
    </source>
</evidence>
<reference evidence="1" key="1">
    <citation type="submission" date="2023-08" db="EMBL/GenBank/DDBJ databases">
        <title>A de novo genome assembly of Solanum verrucosum Schlechtendal, a Mexican diploid species geographically isolated from the other diploid A-genome species in potato relatives.</title>
        <authorList>
            <person name="Hosaka K."/>
        </authorList>
    </citation>
    <scope>NUCLEOTIDE SEQUENCE</scope>
    <source>
        <tissue evidence="1">Young leaves</tissue>
    </source>
</reference>
<sequence length="110" mass="12287">MAMKMTKVRIADWVGGQNRFYALTGRQDSEASPDVVKELIMLDFDVIMGMDWLIACYANIDCRAKIVRFYLPGEPVLQWKGNAVTPKVESGACRPLANCIANSQTLKDIC</sequence>
<keyword evidence="2" id="KW-1185">Reference proteome</keyword>
<protein>
    <recommendedName>
        <fullName evidence="3">Gag-pol polyprotein</fullName>
    </recommendedName>
</protein>
<dbReference type="AlphaFoldDB" id="A0AAF0TSW8"/>
<dbReference type="Pfam" id="PF08284">
    <property type="entry name" value="RVP_2"/>
    <property type="match status" value="1"/>
</dbReference>
<evidence type="ECO:0008006" key="3">
    <source>
        <dbReference type="Google" id="ProtNLM"/>
    </source>
</evidence>
<evidence type="ECO:0000313" key="2">
    <source>
        <dbReference type="Proteomes" id="UP001234989"/>
    </source>
</evidence>
<dbReference type="Proteomes" id="UP001234989">
    <property type="component" value="Chromosome 4"/>
</dbReference>
<gene>
    <name evidence="1" type="ORF">MTR67_017993</name>
</gene>
<accession>A0AAF0TSW8</accession>
<proteinExistence type="predicted"/>
<dbReference type="EMBL" id="CP133615">
    <property type="protein sequence ID" value="WMV24608.1"/>
    <property type="molecule type" value="Genomic_DNA"/>
</dbReference>